<evidence type="ECO:0000313" key="1">
    <source>
        <dbReference type="EMBL" id="KAG0467334.1"/>
    </source>
</evidence>
<dbReference type="Proteomes" id="UP000636800">
    <property type="component" value="Unassembled WGS sequence"/>
</dbReference>
<evidence type="ECO:0000313" key="2">
    <source>
        <dbReference type="Proteomes" id="UP000636800"/>
    </source>
</evidence>
<accession>A0A835UL85</accession>
<sequence>MVGFLLVRRLGVLDREDDHRDDGEPRDDQPKHYFISSSAAAAAAAAVGLEACLCHPSCSLACPKLCFFSGGEELYLSLPWLLTLGSLDNYSVILV</sequence>
<dbReference type="EMBL" id="JADCNL010000009">
    <property type="protein sequence ID" value="KAG0467334.1"/>
    <property type="molecule type" value="Genomic_DNA"/>
</dbReference>
<organism evidence="1 2">
    <name type="scientific">Vanilla planifolia</name>
    <name type="common">Vanilla</name>
    <dbReference type="NCBI Taxonomy" id="51239"/>
    <lineage>
        <taxon>Eukaryota</taxon>
        <taxon>Viridiplantae</taxon>
        <taxon>Streptophyta</taxon>
        <taxon>Embryophyta</taxon>
        <taxon>Tracheophyta</taxon>
        <taxon>Spermatophyta</taxon>
        <taxon>Magnoliopsida</taxon>
        <taxon>Liliopsida</taxon>
        <taxon>Asparagales</taxon>
        <taxon>Orchidaceae</taxon>
        <taxon>Vanilloideae</taxon>
        <taxon>Vanilleae</taxon>
        <taxon>Vanilla</taxon>
    </lineage>
</organism>
<dbReference type="AlphaFoldDB" id="A0A835UL85"/>
<keyword evidence="2" id="KW-1185">Reference proteome</keyword>
<dbReference type="OrthoDB" id="74835at2759"/>
<gene>
    <name evidence="1" type="ORF">HPP92_018914</name>
</gene>
<proteinExistence type="predicted"/>
<name>A0A835UL85_VANPL</name>
<protein>
    <submittedName>
        <fullName evidence="1">Uncharacterized protein</fullName>
    </submittedName>
</protein>
<comment type="caution">
    <text evidence="1">The sequence shown here is derived from an EMBL/GenBank/DDBJ whole genome shotgun (WGS) entry which is preliminary data.</text>
</comment>
<reference evidence="1 2" key="1">
    <citation type="journal article" date="2020" name="Nat. Food">
        <title>A phased Vanilla planifolia genome enables genetic improvement of flavour and production.</title>
        <authorList>
            <person name="Hasing T."/>
            <person name="Tang H."/>
            <person name="Brym M."/>
            <person name="Khazi F."/>
            <person name="Huang T."/>
            <person name="Chambers A.H."/>
        </authorList>
    </citation>
    <scope>NUCLEOTIDE SEQUENCE [LARGE SCALE GENOMIC DNA]</scope>
    <source>
        <tissue evidence="1">Leaf</tissue>
    </source>
</reference>